<dbReference type="SUPFAM" id="SSF48452">
    <property type="entry name" value="TPR-like"/>
    <property type="match status" value="1"/>
</dbReference>
<reference evidence="4 5" key="1">
    <citation type="submission" date="2020-08" db="EMBL/GenBank/DDBJ databases">
        <title>Genomic Encyclopedia of Type Strains, Phase IV (KMG-IV): sequencing the most valuable type-strain genomes for metagenomic binning, comparative biology and taxonomic classification.</title>
        <authorList>
            <person name="Goeker M."/>
        </authorList>
    </citation>
    <scope>NUCLEOTIDE SEQUENCE [LARGE SCALE GENOMIC DNA]</scope>
    <source>
        <strain evidence="4 5">DSM 100397</strain>
    </source>
</reference>
<protein>
    <submittedName>
        <fullName evidence="4">Tetratricopeptide (TPR) repeat protein</fullName>
    </submittedName>
</protein>
<dbReference type="Proteomes" id="UP000555003">
    <property type="component" value="Unassembled WGS sequence"/>
</dbReference>
<dbReference type="PANTHER" id="PTHR44943">
    <property type="entry name" value="CELLULOSE SYNTHASE OPERON PROTEIN C"/>
    <property type="match status" value="1"/>
</dbReference>
<evidence type="ECO:0000256" key="2">
    <source>
        <dbReference type="ARBA" id="ARBA00022803"/>
    </source>
</evidence>
<evidence type="ECO:0000313" key="5">
    <source>
        <dbReference type="Proteomes" id="UP000555003"/>
    </source>
</evidence>
<gene>
    <name evidence="4" type="ORF">GGR22_002729</name>
</gene>
<name>A0ABR6DTG4_9FLAO</name>
<dbReference type="PROSITE" id="PS50005">
    <property type="entry name" value="TPR"/>
    <property type="match status" value="2"/>
</dbReference>
<evidence type="ECO:0000256" key="1">
    <source>
        <dbReference type="ARBA" id="ARBA00022737"/>
    </source>
</evidence>
<keyword evidence="1" id="KW-0677">Repeat</keyword>
<keyword evidence="2 3" id="KW-0802">TPR repeat</keyword>
<evidence type="ECO:0000313" key="4">
    <source>
        <dbReference type="EMBL" id="MBA9074556.1"/>
    </source>
</evidence>
<evidence type="ECO:0000256" key="3">
    <source>
        <dbReference type="PROSITE-ProRule" id="PRU00339"/>
    </source>
</evidence>
<dbReference type="RefSeq" id="WP_182494069.1">
    <property type="nucleotide sequence ID" value="NZ_JACJIS010000003.1"/>
</dbReference>
<sequence length="346" mass="39571">MKNIVKLLILLPILSYSQNKEEADKKVNEGVSLHDQGKYNEALLMYEDALKLDKNNFLALSEKALTLNATKQYSEAVEASKLAIKTHPKNDLKNVYVSYANALDHLDQVKNSLKIYDEGLAKYPDYYQLHYNKGITLVNAQQIDKALISFQNATKSNPNHSSSFNALGILNKVSNRIPSILSFSRFLALENKSSRAKGNYEMIISLMSQGVSQKEDNSISLVINPNSINENGKKTDNDFSSADLILSMAAALDYDSKNKDKTECQKFIEKFGTLCEALDELKKENKGYYWEFLVPYFIEMKKEKLIEPFAYIVFLPSQDSDVIKFHKNEAIKIQQFYDWSNNYKWK</sequence>
<accession>A0ABR6DTG4</accession>
<dbReference type="SMART" id="SM00028">
    <property type="entry name" value="TPR"/>
    <property type="match status" value="4"/>
</dbReference>
<dbReference type="InterPro" id="IPR051685">
    <property type="entry name" value="Ycf3/AcsC/BcsC/TPR_MFPF"/>
</dbReference>
<keyword evidence="5" id="KW-1185">Reference proteome</keyword>
<feature type="repeat" description="TPR" evidence="3">
    <location>
        <begin position="127"/>
        <end position="160"/>
    </location>
</feature>
<dbReference type="Gene3D" id="1.25.40.10">
    <property type="entry name" value="Tetratricopeptide repeat domain"/>
    <property type="match status" value="2"/>
</dbReference>
<comment type="caution">
    <text evidence="4">The sequence shown here is derived from an EMBL/GenBank/DDBJ whole genome shotgun (WGS) entry which is preliminary data.</text>
</comment>
<dbReference type="PANTHER" id="PTHR44943:SF4">
    <property type="entry name" value="TPR REPEAT-CONTAINING PROTEIN MJ0798"/>
    <property type="match status" value="1"/>
</dbReference>
<dbReference type="Pfam" id="PF13181">
    <property type="entry name" value="TPR_8"/>
    <property type="match status" value="1"/>
</dbReference>
<organism evidence="4 5">
    <name type="scientific">Flavobacterium gossypii</name>
    <dbReference type="NCBI Taxonomy" id="1646119"/>
    <lineage>
        <taxon>Bacteria</taxon>
        <taxon>Pseudomonadati</taxon>
        <taxon>Bacteroidota</taxon>
        <taxon>Flavobacteriia</taxon>
        <taxon>Flavobacteriales</taxon>
        <taxon>Flavobacteriaceae</taxon>
        <taxon>Flavobacterium</taxon>
    </lineage>
</organism>
<dbReference type="EMBL" id="JACJIS010000003">
    <property type="protein sequence ID" value="MBA9074556.1"/>
    <property type="molecule type" value="Genomic_DNA"/>
</dbReference>
<dbReference type="InterPro" id="IPR019734">
    <property type="entry name" value="TPR_rpt"/>
</dbReference>
<dbReference type="Pfam" id="PF13432">
    <property type="entry name" value="TPR_16"/>
    <property type="match status" value="1"/>
</dbReference>
<proteinExistence type="predicted"/>
<feature type="repeat" description="TPR" evidence="3">
    <location>
        <begin position="23"/>
        <end position="56"/>
    </location>
</feature>
<dbReference type="InterPro" id="IPR011990">
    <property type="entry name" value="TPR-like_helical_dom_sf"/>
</dbReference>